<dbReference type="PANTHER" id="PTHR43399">
    <property type="entry name" value="SUBTILISIN-RELATED"/>
    <property type="match status" value="1"/>
</dbReference>
<feature type="active site" description="Charge relay system" evidence="5">
    <location>
        <position position="302"/>
    </location>
</feature>
<dbReference type="InterPro" id="IPR036852">
    <property type="entry name" value="Peptidase_S8/S53_dom_sf"/>
</dbReference>
<dbReference type="PROSITE" id="PS00136">
    <property type="entry name" value="SUBTILASE_ASP"/>
    <property type="match status" value="1"/>
</dbReference>
<dbReference type="InterPro" id="IPR000209">
    <property type="entry name" value="Peptidase_S8/S53_dom"/>
</dbReference>
<dbReference type="GO" id="GO:0004252">
    <property type="term" value="F:serine-type endopeptidase activity"/>
    <property type="evidence" value="ECO:0007669"/>
    <property type="project" value="UniProtKB-UniRule"/>
</dbReference>
<evidence type="ECO:0000256" key="3">
    <source>
        <dbReference type="ARBA" id="ARBA00022801"/>
    </source>
</evidence>
<name>A0A345IMF3_9DEIO</name>
<organism evidence="9 10">
    <name type="scientific">Deinococcus wulumuqiensis</name>
    <dbReference type="NCBI Taxonomy" id="980427"/>
    <lineage>
        <taxon>Bacteria</taxon>
        <taxon>Thermotogati</taxon>
        <taxon>Deinococcota</taxon>
        <taxon>Deinococci</taxon>
        <taxon>Deinococcales</taxon>
        <taxon>Deinococcaceae</taxon>
        <taxon>Deinococcus</taxon>
    </lineage>
</organism>
<evidence type="ECO:0000259" key="8">
    <source>
        <dbReference type="Pfam" id="PF00082"/>
    </source>
</evidence>
<dbReference type="PRINTS" id="PR00723">
    <property type="entry name" value="SUBTILISIN"/>
</dbReference>
<dbReference type="PROSITE" id="PS51892">
    <property type="entry name" value="SUBTILASE"/>
    <property type="match status" value="1"/>
</dbReference>
<dbReference type="PANTHER" id="PTHR43399:SF4">
    <property type="entry name" value="CELL WALL-ASSOCIATED PROTEASE"/>
    <property type="match status" value="1"/>
</dbReference>
<feature type="active site" description="Charge relay system" evidence="5">
    <location>
        <position position="510"/>
    </location>
</feature>
<sequence>MLAGCGSAPVREEALVPALTALLPTPATPGDAVTAYGRFPQGVTLTLNGRPLAHTPVDGGLRFTVPHDVRAGSHEVAVSTRPPLTGQLRVKPRIDRAVAQGRELQVSGAGWIEAPEAQLEVNGQPLATRVSGRTLVGRLPGEDTYGTLNVRVLVGDEASDSYSLQREAAALTGQVRTPVPPAARSTAQALSVGEKSRVLLVAGQPAQVPLSGLQERETVPGLGLLRLTYGDAQQAAYAAEQLRRDPGVTHVEADQPVGRDGSRLTAQGQPTPEGRQWFWSRVGLPAAWDRTRGAGTVVAVVDTGVALDHPDLRANLLPGYDFADEDAVPQDTDGHGTHVAGLIAADGAVSGAAPGAKVLPVRVLGSGDGSTADLARGLLWAAGLLDGVPNPHPAQIINVSLGIDENSPVLADAVRRVQAGGVLIVAAAGNDGGRLAYPAALPGVLAVTALAGPKLPYQPAYASRGRGTRLTAYGGDLLTDQDQDGVRDGILSTDLTASGAPGYDLRMGTSMAAPQVSGIAALALASGTAPALLRETLERRAGDLGVMGFDEAFGHGLVSADVARLGTPRTYVVALSEAGQVLAWTPAVDGRYQLHTLPPAQDVRVLALSDHDNDGLLGEAGEFASEVQTLNVPAAQTRPLDFDLAPTDGARALPLRHP</sequence>
<dbReference type="SUPFAM" id="SSF52743">
    <property type="entry name" value="Subtilisin-like"/>
    <property type="match status" value="1"/>
</dbReference>
<gene>
    <name evidence="9" type="ORF">DVJ83_17315</name>
</gene>
<evidence type="ECO:0000313" key="10">
    <source>
        <dbReference type="Proteomes" id="UP000253744"/>
    </source>
</evidence>
<feature type="active site" description="Charge relay system" evidence="5">
    <location>
        <position position="335"/>
    </location>
</feature>
<evidence type="ECO:0000256" key="1">
    <source>
        <dbReference type="ARBA" id="ARBA00011073"/>
    </source>
</evidence>
<dbReference type="InterPro" id="IPR022398">
    <property type="entry name" value="Peptidase_S8_His-AS"/>
</dbReference>
<dbReference type="InterPro" id="IPR023828">
    <property type="entry name" value="Peptidase_S8_Ser-AS"/>
</dbReference>
<feature type="domain" description="Peptidase S8/S53" evidence="8">
    <location>
        <begin position="293"/>
        <end position="556"/>
    </location>
</feature>
<keyword evidence="4 5" id="KW-0720">Serine protease</keyword>
<dbReference type="PROSITE" id="PS00137">
    <property type="entry name" value="SUBTILASE_HIS"/>
    <property type="match status" value="1"/>
</dbReference>
<geneLocation type="plasmid" evidence="10">
    <name>pdrdi</name>
</geneLocation>
<evidence type="ECO:0000256" key="5">
    <source>
        <dbReference type="PROSITE-ProRule" id="PRU01240"/>
    </source>
</evidence>
<evidence type="ECO:0000256" key="7">
    <source>
        <dbReference type="SAM" id="MobiDB-lite"/>
    </source>
</evidence>
<dbReference type="Pfam" id="PF00082">
    <property type="entry name" value="Peptidase_S8"/>
    <property type="match status" value="1"/>
</dbReference>
<evidence type="ECO:0000313" key="9">
    <source>
        <dbReference type="EMBL" id="AXH00876.1"/>
    </source>
</evidence>
<dbReference type="InterPro" id="IPR015500">
    <property type="entry name" value="Peptidase_S8_subtilisin-rel"/>
</dbReference>
<dbReference type="InterPro" id="IPR051048">
    <property type="entry name" value="Peptidase_S8/S53_subtilisin"/>
</dbReference>
<feature type="region of interest" description="Disordered" evidence="7">
    <location>
        <begin position="251"/>
        <end position="274"/>
    </location>
</feature>
<dbReference type="PROSITE" id="PS00138">
    <property type="entry name" value="SUBTILASE_SER"/>
    <property type="match status" value="1"/>
</dbReference>
<dbReference type="GO" id="GO:0006508">
    <property type="term" value="P:proteolysis"/>
    <property type="evidence" value="ECO:0007669"/>
    <property type="project" value="UniProtKB-KW"/>
</dbReference>
<comment type="similarity">
    <text evidence="1 5 6">Belongs to the peptidase S8 family.</text>
</comment>
<reference evidence="9 10" key="1">
    <citation type="submission" date="2018-07" db="EMBL/GenBank/DDBJ databases">
        <title>Complete Genome and Methylome Analysis of Deinococcus wulumuqiensis NEB 479.</title>
        <authorList>
            <person name="Fomenkov A."/>
            <person name="Luyten Y."/>
            <person name="Vincze T."/>
            <person name="Anton B.P."/>
            <person name="Clark T."/>
            <person name="Roberts R.J."/>
            <person name="Morgan R.D."/>
        </authorList>
    </citation>
    <scope>NUCLEOTIDE SEQUENCE [LARGE SCALE GENOMIC DNA]</scope>
    <source>
        <strain evidence="9 10">NEB 479</strain>
        <plasmid evidence="10">Plasmid pdrdi</plasmid>
    </source>
</reference>
<dbReference type="Gene3D" id="3.40.50.200">
    <property type="entry name" value="Peptidase S8/S53 domain"/>
    <property type="match status" value="1"/>
</dbReference>
<keyword evidence="9" id="KW-0614">Plasmid</keyword>
<keyword evidence="3 5" id="KW-0378">Hydrolase</keyword>
<evidence type="ECO:0000256" key="4">
    <source>
        <dbReference type="ARBA" id="ARBA00022825"/>
    </source>
</evidence>
<evidence type="ECO:0000256" key="2">
    <source>
        <dbReference type="ARBA" id="ARBA00022670"/>
    </source>
</evidence>
<evidence type="ECO:0000256" key="6">
    <source>
        <dbReference type="RuleBase" id="RU003355"/>
    </source>
</evidence>
<dbReference type="InterPro" id="IPR023827">
    <property type="entry name" value="Peptidase_S8_Asp-AS"/>
</dbReference>
<proteinExistence type="inferred from homology"/>
<dbReference type="EMBL" id="CP031163">
    <property type="protein sequence ID" value="AXH00876.1"/>
    <property type="molecule type" value="Genomic_DNA"/>
</dbReference>
<dbReference type="AlphaFoldDB" id="A0A345IMF3"/>
<accession>A0A345IMF3</accession>
<dbReference type="Proteomes" id="UP000253744">
    <property type="component" value="Plasmid pDrdI"/>
</dbReference>
<dbReference type="KEGG" id="dwu:DVJ83_17315"/>
<keyword evidence="2 5" id="KW-0645">Protease</keyword>
<protein>
    <recommendedName>
        <fullName evidence="8">Peptidase S8/S53 domain-containing protein</fullName>
    </recommendedName>
</protein>